<dbReference type="AlphaFoldDB" id="A0A9X5AQ34"/>
<comment type="similarity">
    <text evidence="5 14">Belongs to the RNase HII family. RnhC subfamily.</text>
</comment>
<reference evidence="17 18" key="1">
    <citation type="journal article" date="2019" name="Nat. Med.">
        <title>A library of human gut bacterial isolates paired with longitudinal multiomics data enables mechanistic microbiome research.</title>
        <authorList>
            <person name="Poyet M."/>
            <person name="Groussin M."/>
            <person name="Gibbons S.M."/>
            <person name="Avila-Pacheco J."/>
            <person name="Jiang X."/>
            <person name="Kearney S.M."/>
            <person name="Perrotta A.R."/>
            <person name="Berdy B."/>
            <person name="Zhao S."/>
            <person name="Lieberman T.D."/>
            <person name="Swanson P.K."/>
            <person name="Smith M."/>
            <person name="Roesemann S."/>
            <person name="Alexander J.E."/>
            <person name="Rich S.A."/>
            <person name="Livny J."/>
            <person name="Vlamakis H."/>
            <person name="Clish C."/>
            <person name="Bullock K."/>
            <person name="Deik A."/>
            <person name="Scott J."/>
            <person name="Pierce K.A."/>
            <person name="Xavier R.J."/>
            <person name="Alm E.J."/>
        </authorList>
    </citation>
    <scope>NUCLEOTIDE SEQUENCE [LARGE SCALE GENOMIC DNA]</scope>
    <source>
        <strain evidence="17 18">BIOML-A198</strain>
    </source>
</reference>
<evidence type="ECO:0000256" key="12">
    <source>
        <dbReference type="ARBA" id="ARBA00022801"/>
    </source>
</evidence>
<dbReference type="CDD" id="cd06590">
    <property type="entry name" value="RNase_HII_bacteria_HIII_like"/>
    <property type="match status" value="1"/>
</dbReference>
<evidence type="ECO:0000259" key="16">
    <source>
        <dbReference type="PROSITE" id="PS51975"/>
    </source>
</evidence>
<evidence type="ECO:0000256" key="6">
    <source>
        <dbReference type="ARBA" id="ARBA00012180"/>
    </source>
</evidence>
<sequence>MASTITLTVSQQILEKMYQYYEKQIIKIPNHTLFQAKTTSCTITAYLSKKVVFQGVNPEIEANKWQKASPTSTTPKKSTLNEKSTLPSNIAMLSAIGCDEVGTGDYFGPIVVCCASVEKDQIAFLQEMGIKDSKALKDPEICQLAHQIETMIPHQCLVLPNEKYNLMVEKGMNANSIKAYLHNQALLKLTTSLPSLPDFIIMDEFVNEAKYYDYLKKLPKQPTIISENLHFIQKGESVHVAVAAASILARASFVKYMQIMSKKYQFELPKGAGAPVDIAGRKFVKLHGKETLQSLTKWHFANTNKILK</sequence>
<dbReference type="InterPro" id="IPR001352">
    <property type="entry name" value="RNase_HII/HIII"/>
</dbReference>
<comment type="cofactor">
    <cofactor evidence="2">
        <name>Mg(2+)</name>
        <dbReference type="ChEBI" id="CHEBI:18420"/>
    </cofactor>
</comment>
<evidence type="ECO:0000256" key="15">
    <source>
        <dbReference type="PROSITE-ProRule" id="PRU01319"/>
    </source>
</evidence>
<accession>A0A9X5AQ34</accession>
<dbReference type="InterPro" id="IPR012337">
    <property type="entry name" value="RNaseH-like_sf"/>
</dbReference>
<evidence type="ECO:0000256" key="1">
    <source>
        <dbReference type="ARBA" id="ARBA00000077"/>
    </source>
</evidence>
<dbReference type="CDD" id="cd14796">
    <property type="entry name" value="RNAse_HIII_N"/>
    <property type="match status" value="1"/>
</dbReference>
<dbReference type="Pfam" id="PF11858">
    <property type="entry name" value="DUF3378"/>
    <property type="match status" value="1"/>
</dbReference>
<dbReference type="GO" id="GO:0000287">
    <property type="term" value="F:magnesium ion binding"/>
    <property type="evidence" value="ECO:0007669"/>
    <property type="project" value="UniProtKB-UniRule"/>
</dbReference>
<dbReference type="InterPro" id="IPR012295">
    <property type="entry name" value="TBP_dom_sf"/>
</dbReference>
<dbReference type="GeneID" id="60059903"/>
<evidence type="ECO:0000313" key="18">
    <source>
        <dbReference type="Proteomes" id="UP000487649"/>
    </source>
</evidence>
<dbReference type="FunFam" id="3.30.420.10:FF:000047">
    <property type="entry name" value="Ribonuclease HIII"/>
    <property type="match status" value="1"/>
</dbReference>
<dbReference type="InterPro" id="IPR024568">
    <property type="entry name" value="RNase_HIII_N"/>
</dbReference>
<feature type="domain" description="RNase H type-2" evidence="16">
    <location>
        <begin position="93"/>
        <end position="308"/>
    </location>
</feature>
<evidence type="ECO:0000256" key="5">
    <source>
        <dbReference type="ARBA" id="ARBA00008378"/>
    </source>
</evidence>
<dbReference type="GO" id="GO:0004523">
    <property type="term" value="F:RNA-DNA hybrid ribonuclease activity"/>
    <property type="evidence" value="ECO:0007669"/>
    <property type="project" value="UniProtKB-UniRule"/>
</dbReference>
<comment type="function">
    <text evidence="3 14">Endonuclease that specifically degrades the RNA of RNA-DNA hybrids.</text>
</comment>
<keyword evidence="13 14" id="KW-0460">Magnesium</keyword>
<dbReference type="GO" id="GO:0032299">
    <property type="term" value="C:ribonuclease H2 complex"/>
    <property type="evidence" value="ECO:0007669"/>
    <property type="project" value="TreeGrafter"/>
</dbReference>
<dbReference type="SUPFAM" id="SSF53098">
    <property type="entry name" value="Ribonuclease H-like"/>
    <property type="match status" value="1"/>
</dbReference>
<comment type="subcellular location">
    <subcellularLocation>
        <location evidence="4 14">Cytoplasm</location>
    </subcellularLocation>
</comment>
<comment type="cofactor">
    <cofactor evidence="14 15">
        <name>Mn(2+)</name>
        <dbReference type="ChEBI" id="CHEBI:29035"/>
    </cofactor>
    <cofactor evidence="14 15">
        <name>Mg(2+)</name>
        <dbReference type="ChEBI" id="CHEBI:18420"/>
    </cofactor>
    <text evidence="14 15">Manganese or magnesium. Binds 1 divalent metal ion per monomer in the absence of substrate. May bind a second metal ion after substrate binding.</text>
</comment>
<dbReference type="PROSITE" id="PS51975">
    <property type="entry name" value="RNASE_H_2"/>
    <property type="match status" value="1"/>
</dbReference>
<dbReference type="GO" id="GO:0005737">
    <property type="term" value="C:cytoplasm"/>
    <property type="evidence" value="ECO:0007669"/>
    <property type="project" value="UniProtKB-SubCell"/>
</dbReference>
<protein>
    <recommendedName>
        <fullName evidence="7 14">Ribonuclease HIII</fullName>
        <shortName evidence="14">RNase HIII</shortName>
        <ecNumber evidence="6 14">3.1.26.4</ecNumber>
    </recommendedName>
</protein>
<comment type="catalytic activity">
    <reaction evidence="1 14 15">
        <text>Endonucleolytic cleavage to 5'-phosphomonoester.</text>
        <dbReference type="EC" id="3.1.26.4"/>
    </reaction>
</comment>
<dbReference type="InterPro" id="IPR036397">
    <property type="entry name" value="RNaseH_sf"/>
</dbReference>
<dbReference type="RefSeq" id="WP_006785245.1">
    <property type="nucleotide sequence ID" value="NZ_CABJBH010000027.1"/>
</dbReference>
<name>A0A9X5AQ34_9FIRM</name>
<keyword evidence="12 14" id="KW-0378">Hydrolase</keyword>
<keyword evidence="8 14" id="KW-0963">Cytoplasm</keyword>
<dbReference type="InterPro" id="IPR004641">
    <property type="entry name" value="RNase_HIII"/>
</dbReference>
<keyword evidence="11 14" id="KW-0255">Endonuclease</keyword>
<evidence type="ECO:0000256" key="7">
    <source>
        <dbReference type="ARBA" id="ARBA00021407"/>
    </source>
</evidence>
<evidence type="ECO:0000256" key="2">
    <source>
        <dbReference type="ARBA" id="ARBA00001946"/>
    </source>
</evidence>
<evidence type="ECO:0000256" key="9">
    <source>
        <dbReference type="ARBA" id="ARBA00022722"/>
    </source>
</evidence>
<dbReference type="PIRSF" id="PIRSF037748">
    <property type="entry name" value="RnhC"/>
    <property type="match status" value="1"/>
</dbReference>
<feature type="binding site" evidence="14 15">
    <location>
        <position position="203"/>
    </location>
    <ligand>
        <name>a divalent metal cation</name>
        <dbReference type="ChEBI" id="CHEBI:60240"/>
    </ligand>
</feature>
<evidence type="ECO:0000256" key="13">
    <source>
        <dbReference type="ARBA" id="ARBA00022842"/>
    </source>
</evidence>
<evidence type="ECO:0000256" key="10">
    <source>
        <dbReference type="ARBA" id="ARBA00022723"/>
    </source>
</evidence>
<keyword evidence="9 14" id="KW-0540">Nuclease</keyword>
<evidence type="ECO:0000256" key="8">
    <source>
        <dbReference type="ARBA" id="ARBA00022490"/>
    </source>
</evidence>
<feature type="binding site" evidence="14 15">
    <location>
        <position position="99"/>
    </location>
    <ligand>
        <name>a divalent metal cation</name>
        <dbReference type="ChEBI" id="CHEBI:60240"/>
    </ligand>
</feature>
<dbReference type="Gene3D" id="3.30.310.10">
    <property type="entry name" value="TATA-Binding Protein"/>
    <property type="match status" value="1"/>
</dbReference>
<feature type="binding site" evidence="14 15">
    <location>
        <position position="100"/>
    </location>
    <ligand>
        <name>a divalent metal cation</name>
        <dbReference type="ChEBI" id="CHEBI:60240"/>
    </ligand>
</feature>
<evidence type="ECO:0000256" key="3">
    <source>
        <dbReference type="ARBA" id="ARBA00004065"/>
    </source>
</evidence>
<proteinExistence type="inferred from homology"/>
<evidence type="ECO:0000313" key="17">
    <source>
        <dbReference type="EMBL" id="MTK22305.1"/>
    </source>
</evidence>
<organism evidence="17 18">
    <name type="scientific">Turicibacter sanguinis</name>
    <dbReference type="NCBI Taxonomy" id="154288"/>
    <lineage>
        <taxon>Bacteria</taxon>
        <taxon>Bacillati</taxon>
        <taxon>Bacillota</taxon>
        <taxon>Erysipelotrichia</taxon>
        <taxon>Erysipelotrichales</taxon>
        <taxon>Turicibacteraceae</taxon>
        <taxon>Turicibacter</taxon>
    </lineage>
</organism>
<dbReference type="Gene3D" id="3.30.420.10">
    <property type="entry name" value="Ribonuclease H-like superfamily/Ribonuclease H"/>
    <property type="match status" value="1"/>
</dbReference>
<dbReference type="PANTHER" id="PTHR10954">
    <property type="entry name" value="RIBONUCLEASE H2 SUBUNIT A"/>
    <property type="match status" value="1"/>
</dbReference>
<dbReference type="GO" id="GO:0006298">
    <property type="term" value="P:mismatch repair"/>
    <property type="evidence" value="ECO:0007669"/>
    <property type="project" value="TreeGrafter"/>
</dbReference>
<dbReference type="NCBIfam" id="TIGR00716">
    <property type="entry name" value="rnhC"/>
    <property type="match status" value="1"/>
</dbReference>
<dbReference type="OrthoDB" id="9777935at2"/>
<dbReference type="Pfam" id="PF01351">
    <property type="entry name" value="RNase_HII"/>
    <property type="match status" value="1"/>
</dbReference>
<evidence type="ECO:0000256" key="11">
    <source>
        <dbReference type="ARBA" id="ARBA00022759"/>
    </source>
</evidence>
<dbReference type="EMBL" id="WMQE01000034">
    <property type="protein sequence ID" value="MTK22305.1"/>
    <property type="molecule type" value="Genomic_DNA"/>
</dbReference>
<dbReference type="PANTHER" id="PTHR10954:SF23">
    <property type="entry name" value="RIBONUCLEASE"/>
    <property type="match status" value="1"/>
</dbReference>
<dbReference type="HAMAP" id="MF_00053">
    <property type="entry name" value="RNase_HIII"/>
    <property type="match status" value="1"/>
</dbReference>
<dbReference type="EC" id="3.1.26.4" evidence="6 14"/>
<dbReference type="Proteomes" id="UP000487649">
    <property type="component" value="Unassembled WGS sequence"/>
</dbReference>
<keyword evidence="10 14" id="KW-0479">Metal-binding</keyword>
<evidence type="ECO:0000256" key="14">
    <source>
        <dbReference type="HAMAP-Rule" id="MF_00053"/>
    </source>
</evidence>
<dbReference type="GO" id="GO:0043137">
    <property type="term" value="P:DNA replication, removal of RNA primer"/>
    <property type="evidence" value="ECO:0007669"/>
    <property type="project" value="TreeGrafter"/>
</dbReference>
<comment type="caution">
    <text evidence="17">The sequence shown here is derived from an EMBL/GenBank/DDBJ whole genome shotgun (WGS) entry which is preliminary data.</text>
</comment>
<dbReference type="InterPro" id="IPR024567">
    <property type="entry name" value="RNase_HII/HIII_dom"/>
</dbReference>
<gene>
    <name evidence="14" type="primary">rnhC</name>
    <name evidence="17" type="ORF">GMA92_12880</name>
</gene>
<evidence type="ECO:0000256" key="4">
    <source>
        <dbReference type="ARBA" id="ARBA00004496"/>
    </source>
</evidence>
<dbReference type="GO" id="GO:0003723">
    <property type="term" value="F:RNA binding"/>
    <property type="evidence" value="ECO:0007669"/>
    <property type="project" value="UniProtKB-UniRule"/>
</dbReference>